<dbReference type="Proteomes" id="UP000319557">
    <property type="component" value="Chromosome"/>
</dbReference>
<keyword evidence="2" id="KW-1185">Reference proteome</keyword>
<dbReference type="EMBL" id="CP036261">
    <property type="protein sequence ID" value="QDS91215.1"/>
    <property type="molecule type" value="Genomic_DNA"/>
</dbReference>
<evidence type="ECO:0000313" key="1">
    <source>
        <dbReference type="EMBL" id="QDS91215.1"/>
    </source>
</evidence>
<protein>
    <submittedName>
        <fullName evidence="1">Uncharacterized protein</fullName>
    </submittedName>
</protein>
<dbReference type="AlphaFoldDB" id="A0A517M8K7"/>
<sequence>MQLFAAPEWGRTTFAKEAFATEVTEPTEINQRPLQHSVASELSVAKTSICDPSGTIAPRGPRVPEVRRCATTPGYLLASLREHRVQHTCRTMNTNENGVAIEFTDTEPAIH</sequence>
<organism evidence="1 2">
    <name type="scientific">Rosistilla ulvae</name>
    <dbReference type="NCBI Taxonomy" id="1930277"/>
    <lineage>
        <taxon>Bacteria</taxon>
        <taxon>Pseudomonadati</taxon>
        <taxon>Planctomycetota</taxon>
        <taxon>Planctomycetia</taxon>
        <taxon>Pirellulales</taxon>
        <taxon>Pirellulaceae</taxon>
        <taxon>Rosistilla</taxon>
    </lineage>
</organism>
<proteinExistence type="predicted"/>
<accession>A0A517M8K7</accession>
<reference evidence="1 2" key="1">
    <citation type="submission" date="2019-02" db="EMBL/GenBank/DDBJ databases">
        <title>Deep-cultivation of Planctomycetes and their phenomic and genomic characterization uncovers novel biology.</title>
        <authorList>
            <person name="Wiegand S."/>
            <person name="Jogler M."/>
            <person name="Boedeker C."/>
            <person name="Pinto D."/>
            <person name="Vollmers J."/>
            <person name="Rivas-Marin E."/>
            <person name="Kohn T."/>
            <person name="Peeters S.H."/>
            <person name="Heuer A."/>
            <person name="Rast P."/>
            <person name="Oberbeckmann S."/>
            <person name="Bunk B."/>
            <person name="Jeske O."/>
            <person name="Meyerdierks A."/>
            <person name="Storesund J.E."/>
            <person name="Kallscheuer N."/>
            <person name="Luecker S."/>
            <person name="Lage O.M."/>
            <person name="Pohl T."/>
            <person name="Merkel B.J."/>
            <person name="Hornburger P."/>
            <person name="Mueller R.-W."/>
            <person name="Bruemmer F."/>
            <person name="Labrenz M."/>
            <person name="Spormann A.M."/>
            <person name="Op den Camp H."/>
            <person name="Overmann J."/>
            <person name="Amann R."/>
            <person name="Jetten M.S.M."/>
            <person name="Mascher T."/>
            <person name="Medema M.H."/>
            <person name="Devos D.P."/>
            <person name="Kaster A.-K."/>
            <person name="Ovreas L."/>
            <person name="Rohde M."/>
            <person name="Galperin M.Y."/>
            <person name="Jogler C."/>
        </authorList>
    </citation>
    <scope>NUCLEOTIDE SEQUENCE [LARGE SCALE GENOMIC DNA]</scope>
    <source>
        <strain evidence="1 2">EC9</strain>
    </source>
</reference>
<dbReference type="KEGG" id="ruv:EC9_54390"/>
<evidence type="ECO:0000313" key="2">
    <source>
        <dbReference type="Proteomes" id="UP000319557"/>
    </source>
</evidence>
<gene>
    <name evidence="1" type="ORF">EC9_54390</name>
</gene>
<name>A0A517M8K7_9BACT</name>